<feature type="region of interest" description="Disordered" evidence="1">
    <location>
        <begin position="28"/>
        <end position="98"/>
    </location>
</feature>
<feature type="compositionally biased region" description="Basic and acidic residues" evidence="1">
    <location>
        <begin position="68"/>
        <end position="78"/>
    </location>
</feature>
<sequence length="98" mass="11001">MIPLQWQTVQSRAPGCYVAPDSKLKMIAMAQGGAKQNMKRTRNQRKRDTMKKKKLKNNKGNPQDSESTAERDHQDTRRPFGSNEEPTSPAGSDVSSQL</sequence>
<dbReference type="AlphaFoldDB" id="A0A0N4XNZ3"/>
<dbReference type="EMBL" id="UYSL01007569">
    <property type="protein sequence ID" value="VDL67835.1"/>
    <property type="molecule type" value="Genomic_DNA"/>
</dbReference>
<name>A0A0N4XNZ3_NIPBR</name>
<feature type="compositionally biased region" description="Polar residues" evidence="1">
    <location>
        <begin position="84"/>
        <end position="98"/>
    </location>
</feature>
<evidence type="ECO:0000256" key="1">
    <source>
        <dbReference type="SAM" id="MobiDB-lite"/>
    </source>
</evidence>
<evidence type="ECO:0000313" key="3">
    <source>
        <dbReference type="Proteomes" id="UP000271162"/>
    </source>
</evidence>
<dbReference type="WBParaSite" id="NBR_0000424501-mRNA-1">
    <property type="protein sequence ID" value="NBR_0000424501-mRNA-1"/>
    <property type="gene ID" value="NBR_0000424501"/>
</dbReference>
<keyword evidence="3" id="KW-1185">Reference proteome</keyword>
<proteinExistence type="predicted"/>
<feature type="compositionally biased region" description="Basic residues" evidence="1">
    <location>
        <begin position="37"/>
        <end position="57"/>
    </location>
</feature>
<evidence type="ECO:0000313" key="2">
    <source>
        <dbReference type="EMBL" id="VDL67835.1"/>
    </source>
</evidence>
<organism evidence="4">
    <name type="scientific">Nippostrongylus brasiliensis</name>
    <name type="common">Rat hookworm</name>
    <dbReference type="NCBI Taxonomy" id="27835"/>
    <lineage>
        <taxon>Eukaryota</taxon>
        <taxon>Metazoa</taxon>
        <taxon>Ecdysozoa</taxon>
        <taxon>Nematoda</taxon>
        <taxon>Chromadorea</taxon>
        <taxon>Rhabditida</taxon>
        <taxon>Rhabditina</taxon>
        <taxon>Rhabditomorpha</taxon>
        <taxon>Strongyloidea</taxon>
        <taxon>Heligmosomidae</taxon>
        <taxon>Nippostrongylus</taxon>
    </lineage>
</organism>
<evidence type="ECO:0000313" key="4">
    <source>
        <dbReference type="WBParaSite" id="NBR_0000424501-mRNA-1"/>
    </source>
</evidence>
<accession>A0A0N4XNZ3</accession>
<reference evidence="4" key="1">
    <citation type="submission" date="2017-02" db="UniProtKB">
        <authorList>
            <consortium name="WormBaseParasite"/>
        </authorList>
    </citation>
    <scope>IDENTIFICATION</scope>
</reference>
<reference evidence="2 3" key="2">
    <citation type="submission" date="2018-11" db="EMBL/GenBank/DDBJ databases">
        <authorList>
            <consortium name="Pathogen Informatics"/>
        </authorList>
    </citation>
    <scope>NUCLEOTIDE SEQUENCE [LARGE SCALE GENOMIC DNA]</scope>
</reference>
<gene>
    <name evidence="2" type="ORF">NBR_LOCUS4246</name>
</gene>
<protein>
    <submittedName>
        <fullName evidence="4">4F5 domain-containing protein</fullName>
    </submittedName>
</protein>
<dbReference type="Proteomes" id="UP000271162">
    <property type="component" value="Unassembled WGS sequence"/>
</dbReference>